<reference evidence="1" key="1">
    <citation type="journal article" date="2016" name="Genome Announc.">
        <title>Draft genomes of two strains of Paenibacillus glucanolyticus with capability to degrade lignocellulose.</title>
        <authorList>
            <person name="Mathews S.L."/>
            <person name="Pawlak J."/>
            <person name="Grunden A.M."/>
        </authorList>
    </citation>
    <scope>NUCLEOTIDE SEQUENCE [LARGE SCALE GENOMIC DNA]</scope>
    <source>
        <strain evidence="1">SLM1</strain>
    </source>
</reference>
<keyword evidence="2" id="KW-1185">Reference proteome</keyword>
<name>A0A163JSR8_9BACL</name>
<sequence>MNTGISGLDGLDEEKLLEIRENASKLSDMKQEVPVEELFSESFIQRHTKFSSIDHLLKAAGYEGSTDEDFDIFIQGSTINPFIVEHTPFRSWKDFQELAVSAYITKWLGF</sequence>
<protein>
    <submittedName>
        <fullName evidence="1">Uncharacterized protein</fullName>
    </submittedName>
</protein>
<comment type="caution">
    <text evidence="1">The sequence shown here is derived from an EMBL/GenBank/DDBJ whole genome shotgun (WGS) entry which is preliminary data.</text>
</comment>
<dbReference type="RefSeq" id="WP_006208022.1">
    <property type="nucleotide sequence ID" value="NZ_CBCSBX010000003.1"/>
</dbReference>
<organism evidence="1 2">
    <name type="scientific">Paenibacillus glucanolyticus</name>
    <dbReference type="NCBI Taxonomy" id="59843"/>
    <lineage>
        <taxon>Bacteria</taxon>
        <taxon>Bacillati</taxon>
        <taxon>Bacillota</taxon>
        <taxon>Bacilli</taxon>
        <taxon>Bacillales</taxon>
        <taxon>Paenibacillaceae</taxon>
        <taxon>Paenibacillus</taxon>
    </lineage>
</organism>
<evidence type="ECO:0000313" key="2">
    <source>
        <dbReference type="Proteomes" id="UP000076796"/>
    </source>
</evidence>
<dbReference type="Proteomes" id="UP000076796">
    <property type="component" value="Unassembled WGS sequence"/>
</dbReference>
<dbReference type="GeneID" id="97557869"/>
<dbReference type="EMBL" id="LWMH01000001">
    <property type="protein sequence ID" value="KZS46780.1"/>
    <property type="molecule type" value="Genomic_DNA"/>
</dbReference>
<dbReference type="KEGG" id="pglu:A3958_12615"/>
<accession>A0A163JSR8</accession>
<evidence type="ECO:0000313" key="1">
    <source>
        <dbReference type="EMBL" id="KZS46780.1"/>
    </source>
</evidence>
<gene>
    <name evidence="1" type="ORF">AWU65_13035</name>
</gene>
<dbReference type="AlphaFoldDB" id="A0A163JSR8"/>
<dbReference type="OrthoDB" id="2634207at2"/>
<proteinExistence type="predicted"/>